<dbReference type="Gene3D" id="1.20.930.20">
    <property type="entry name" value="Adaptor protein Cbl, N-terminal domain"/>
    <property type="match status" value="1"/>
</dbReference>
<dbReference type="AlphaFoldDB" id="A0A9W8IYT1"/>
<comment type="caution">
    <text evidence="4">The sequence shown here is derived from an EMBL/GenBank/DDBJ whole genome shotgun (WGS) entry which is preliminary data.</text>
</comment>
<name>A0A9W8IYT1_9AGAR</name>
<dbReference type="InterPro" id="IPR056884">
    <property type="entry name" value="NPHP3-like_N"/>
</dbReference>
<reference evidence="4" key="1">
    <citation type="submission" date="2022-06" db="EMBL/GenBank/DDBJ databases">
        <title>Genome Sequence of Candolleomyces eurysporus.</title>
        <authorList>
            <person name="Buettner E."/>
        </authorList>
    </citation>
    <scope>NUCLEOTIDE SEQUENCE</scope>
    <source>
        <strain evidence="4">VTCC 930004</strain>
    </source>
</reference>
<dbReference type="PROSITE" id="PS50837">
    <property type="entry name" value="NACHT"/>
    <property type="match status" value="1"/>
</dbReference>
<evidence type="ECO:0000313" key="5">
    <source>
        <dbReference type="Proteomes" id="UP001140091"/>
    </source>
</evidence>
<sequence length="632" mass="66379">MSEATETRGDNTAGNSERNTPFSSRAATPVGGSGSRSSSRSRLREKVGKKWDKGVGNVKRFFGLKEKGAGTAQEAGSGDGGTGSAAIVGVAATSASVGLTITAPQVVTPALGQAGYLVPMAPATAAGTDEVQGVGTSLTSATATTQRTNNPLDQELALGGSDTFLAPDNNAALALGAAQEVAQENLAALPPTLVQAEGAVPITAREAIDPSTAAIAVPTPANPGLIGEEQQMGREGAEVSSPPRAGQAGASAVDSNPSGASSSKAWTIVTGALKKTLQGAAIDVFEQAKSNKEEMEDLKMRCNLLNESLVNAIKGQDTGLLSDDLRDSIGRLVKGISDTLMDTAVKKSTGITAYILVEDDAEALKKANQQIDQVLQRFWIENLIAGALVLSDVRQTVKDQEGWMAKLCVTADKHFKNAALDKLKNVPSAAYDSQALTKVDTCFEGTRVKLLAGIGRWMSDTALDGPETGKPIYVLDGIAGIGKSTVAKTVAKRADDINSLGASFFFSRDHAERQHADNFVHTITHQLACCNLSYGEAIATAIDNHPGSLHKVMPEQFSTLVAEPLCNMLKQRATPLIFVFDALDECVEHDALDVLSLIIHSLSPLPKVKIFLTARPELVLRNQYQNTLLARL</sequence>
<dbReference type="CDD" id="cd21037">
    <property type="entry name" value="MLKL_NTD"/>
    <property type="match status" value="1"/>
</dbReference>
<evidence type="ECO:0000256" key="2">
    <source>
        <dbReference type="SAM" id="MobiDB-lite"/>
    </source>
</evidence>
<dbReference type="InterPro" id="IPR027417">
    <property type="entry name" value="P-loop_NTPase"/>
</dbReference>
<proteinExistence type="predicted"/>
<evidence type="ECO:0000313" key="4">
    <source>
        <dbReference type="EMBL" id="KAJ2924289.1"/>
    </source>
</evidence>
<dbReference type="SUPFAM" id="SSF52540">
    <property type="entry name" value="P-loop containing nucleoside triphosphate hydrolases"/>
    <property type="match status" value="1"/>
</dbReference>
<keyword evidence="1" id="KW-0677">Repeat</keyword>
<dbReference type="Gene3D" id="3.40.50.300">
    <property type="entry name" value="P-loop containing nucleotide triphosphate hydrolases"/>
    <property type="match status" value="1"/>
</dbReference>
<feature type="region of interest" description="Disordered" evidence="2">
    <location>
        <begin position="231"/>
        <end position="261"/>
    </location>
</feature>
<dbReference type="InterPro" id="IPR059179">
    <property type="entry name" value="MLKL-like_MCAfunc"/>
</dbReference>
<protein>
    <recommendedName>
        <fullName evidence="3">NACHT domain-containing protein</fullName>
    </recommendedName>
</protein>
<feature type="compositionally biased region" description="Polar residues" evidence="2">
    <location>
        <begin position="10"/>
        <end position="26"/>
    </location>
</feature>
<dbReference type="Pfam" id="PF24883">
    <property type="entry name" value="NPHP3_N"/>
    <property type="match status" value="1"/>
</dbReference>
<dbReference type="Proteomes" id="UP001140091">
    <property type="component" value="Unassembled WGS sequence"/>
</dbReference>
<organism evidence="4 5">
    <name type="scientific">Candolleomyces eurysporus</name>
    <dbReference type="NCBI Taxonomy" id="2828524"/>
    <lineage>
        <taxon>Eukaryota</taxon>
        <taxon>Fungi</taxon>
        <taxon>Dikarya</taxon>
        <taxon>Basidiomycota</taxon>
        <taxon>Agaricomycotina</taxon>
        <taxon>Agaricomycetes</taxon>
        <taxon>Agaricomycetidae</taxon>
        <taxon>Agaricales</taxon>
        <taxon>Agaricineae</taxon>
        <taxon>Psathyrellaceae</taxon>
        <taxon>Candolleomyces</taxon>
    </lineage>
</organism>
<feature type="domain" description="NACHT" evidence="3">
    <location>
        <begin position="471"/>
        <end position="632"/>
    </location>
</feature>
<gene>
    <name evidence="4" type="ORF">H1R20_g12806</name>
</gene>
<dbReference type="InterPro" id="IPR007111">
    <property type="entry name" value="NACHT_NTPase"/>
</dbReference>
<accession>A0A9W8IYT1</accession>
<dbReference type="OrthoDB" id="674604at2759"/>
<evidence type="ECO:0000259" key="3">
    <source>
        <dbReference type="PROSITE" id="PS50837"/>
    </source>
</evidence>
<dbReference type="PANTHER" id="PTHR10039">
    <property type="entry name" value="AMELOGENIN"/>
    <property type="match status" value="1"/>
</dbReference>
<dbReference type="GO" id="GO:0007166">
    <property type="term" value="P:cell surface receptor signaling pathway"/>
    <property type="evidence" value="ECO:0007669"/>
    <property type="project" value="InterPro"/>
</dbReference>
<dbReference type="InterPro" id="IPR036537">
    <property type="entry name" value="Adaptor_Cbl_N_dom_sf"/>
</dbReference>
<feature type="compositionally biased region" description="Basic and acidic residues" evidence="2">
    <location>
        <begin position="42"/>
        <end position="51"/>
    </location>
</feature>
<feature type="non-terminal residue" evidence="4">
    <location>
        <position position="632"/>
    </location>
</feature>
<dbReference type="EMBL" id="JANBPK010001231">
    <property type="protein sequence ID" value="KAJ2924289.1"/>
    <property type="molecule type" value="Genomic_DNA"/>
</dbReference>
<feature type="region of interest" description="Disordered" evidence="2">
    <location>
        <begin position="1"/>
        <end position="51"/>
    </location>
</feature>
<keyword evidence="5" id="KW-1185">Reference proteome</keyword>
<evidence type="ECO:0000256" key="1">
    <source>
        <dbReference type="ARBA" id="ARBA00022737"/>
    </source>
</evidence>